<feature type="compositionally biased region" description="Low complexity" evidence="1">
    <location>
        <begin position="157"/>
        <end position="166"/>
    </location>
</feature>
<protein>
    <submittedName>
        <fullName evidence="2">Uncharacterized protein</fullName>
    </submittedName>
</protein>
<organism evidence="2 3">
    <name type="scientific">Neolecta irregularis (strain DAH-3)</name>
    <dbReference type="NCBI Taxonomy" id="1198029"/>
    <lineage>
        <taxon>Eukaryota</taxon>
        <taxon>Fungi</taxon>
        <taxon>Dikarya</taxon>
        <taxon>Ascomycota</taxon>
        <taxon>Taphrinomycotina</taxon>
        <taxon>Neolectales</taxon>
        <taxon>Neolectaceae</taxon>
        <taxon>Neolecta</taxon>
    </lineage>
</organism>
<keyword evidence="3" id="KW-1185">Reference proteome</keyword>
<feature type="compositionally biased region" description="Polar residues" evidence="1">
    <location>
        <begin position="167"/>
        <end position="179"/>
    </location>
</feature>
<feature type="compositionally biased region" description="Polar residues" evidence="1">
    <location>
        <begin position="28"/>
        <end position="48"/>
    </location>
</feature>
<feature type="compositionally biased region" description="Polar residues" evidence="1">
    <location>
        <begin position="194"/>
        <end position="209"/>
    </location>
</feature>
<evidence type="ECO:0000313" key="2">
    <source>
        <dbReference type="EMBL" id="OLL22311.1"/>
    </source>
</evidence>
<comment type="caution">
    <text evidence="2">The sequence shown here is derived from an EMBL/GenBank/DDBJ whole genome shotgun (WGS) entry which is preliminary data.</text>
</comment>
<evidence type="ECO:0000256" key="1">
    <source>
        <dbReference type="SAM" id="MobiDB-lite"/>
    </source>
</evidence>
<dbReference type="EMBL" id="LXFE01003511">
    <property type="protein sequence ID" value="OLL22311.1"/>
    <property type="molecule type" value="Genomic_DNA"/>
</dbReference>
<feature type="region of interest" description="Disordered" evidence="1">
    <location>
        <begin position="1"/>
        <end position="218"/>
    </location>
</feature>
<feature type="compositionally biased region" description="Polar residues" evidence="1">
    <location>
        <begin position="69"/>
        <end position="145"/>
    </location>
</feature>
<dbReference type="AlphaFoldDB" id="A0A1U7LIF5"/>
<name>A0A1U7LIF5_NEOID</name>
<accession>A0A1U7LIF5</accession>
<sequence length="218" mass="22927">MNYDPAESHSESPTESNQHTLGSPPGSPTVSSQQVVGSLSTQQTLGSLGSQQTLGSPPGSPSSTQQTLGSQSNQQTPTGPTYRSPTALYNQSTAPYNQSTAPYNQSTAPVYKHTTTAPSIESNPQTPTGPTHQVDNGLGITTSFSGAALSREDSVLSRYSRSSSSYNDNLPETLSSPTETEYVPPRQGPAYRRTATQQAPPAWSPSRNSAGYGPSVDF</sequence>
<reference evidence="2 3" key="1">
    <citation type="submission" date="2016-04" db="EMBL/GenBank/DDBJ databases">
        <title>Evolutionary innovation and constraint leading to complex multicellularity in the Ascomycota.</title>
        <authorList>
            <person name="Cisse O."/>
            <person name="Nguyen A."/>
            <person name="Hewitt D.A."/>
            <person name="Jedd G."/>
            <person name="Stajich J.E."/>
        </authorList>
    </citation>
    <scope>NUCLEOTIDE SEQUENCE [LARGE SCALE GENOMIC DNA]</scope>
    <source>
        <strain evidence="2 3">DAH-3</strain>
    </source>
</reference>
<proteinExistence type="predicted"/>
<gene>
    <name evidence="2" type="ORF">NEOLI_004835</name>
</gene>
<feature type="compositionally biased region" description="Basic and acidic residues" evidence="1">
    <location>
        <begin position="1"/>
        <end position="12"/>
    </location>
</feature>
<dbReference type="Proteomes" id="UP000186594">
    <property type="component" value="Unassembled WGS sequence"/>
</dbReference>
<evidence type="ECO:0000313" key="3">
    <source>
        <dbReference type="Proteomes" id="UP000186594"/>
    </source>
</evidence>
<feature type="compositionally biased region" description="Low complexity" evidence="1">
    <location>
        <begin position="49"/>
        <end position="68"/>
    </location>
</feature>